<dbReference type="GO" id="GO:0046677">
    <property type="term" value="P:response to antibiotic"/>
    <property type="evidence" value="ECO:0007669"/>
    <property type="project" value="UniProtKB-KW"/>
</dbReference>
<dbReference type="NCBIfam" id="TIGR00711">
    <property type="entry name" value="efflux_EmrB"/>
    <property type="match status" value="1"/>
</dbReference>
<evidence type="ECO:0000256" key="2">
    <source>
        <dbReference type="ARBA" id="ARBA00022448"/>
    </source>
</evidence>
<dbReference type="CDD" id="cd17321">
    <property type="entry name" value="MFS_MMR_MDR_like"/>
    <property type="match status" value="1"/>
</dbReference>
<dbReference type="GO" id="GO:0005886">
    <property type="term" value="C:plasma membrane"/>
    <property type="evidence" value="ECO:0007669"/>
    <property type="project" value="UniProtKB-SubCell"/>
</dbReference>
<dbReference type="Gene3D" id="1.20.1720.10">
    <property type="entry name" value="Multidrug resistance protein D"/>
    <property type="match status" value="2"/>
</dbReference>
<feature type="transmembrane region" description="Helical" evidence="9">
    <location>
        <begin position="73"/>
        <end position="100"/>
    </location>
</feature>
<evidence type="ECO:0000256" key="7">
    <source>
        <dbReference type="ARBA" id="ARBA00023251"/>
    </source>
</evidence>
<keyword evidence="3" id="KW-1003">Cell membrane</keyword>
<evidence type="ECO:0000256" key="4">
    <source>
        <dbReference type="ARBA" id="ARBA00022692"/>
    </source>
</evidence>
<feature type="region of interest" description="Disordered" evidence="8">
    <location>
        <begin position="497"/>
        <end position="517"/>
    </location>
</feature>
<dbReference type="STRING" id="67365.GCA_001704635_06119"/>
<evidence type="ECO:0000256" key="1">
    <source>
        <dbReference type="ARBA" id="ARBA00004651"/>
    </source>
</evidence>
<feature type="domain" description="Major facilitator superfamily (MFS) profile" evidence="10">
    <location>
        <begin position="7"/>
        <end position="495"/>
    </location>
</feature>
<dbReference type="Pfam" id="PF07690">
    <property type="entry name" value="MFS_1"/>
    <property type="match status" value="1"/>
</dbReference>
<keyword evidence="2" id="KW-0813">Transport</keyword>
<dbReference type="InterPro" id="IPR011701">
    <property type="entry name" value="MFS"/>
</dbReference>
<dbReference type="InterPro" id="IPR036259">
    <property type="entry name" value="MFS_trans_sf"/>
</dbReference>
<dbReference type="GO" id="GO:0022857">
    <property type="term" value="F:transmembrane transporter activity"/>
    <property type="evidence" value="ECO:0007669"/>
    <property type="project" value="InterPro"/>
</dbReference>
<dbReference type="AlphaFoldDB" id="A0A1R1SKB8"/>
<dbReference type="PROSITE" id="PS50850">
    <property type="entry name" value="MFS"/>
    <property type="match status" value="1"/>
</dbReference>
<comment type="subcellular location">
    <subcellularLocation>
        <location evidence="1">Cell membrane</location>
        <topology evidence="1">Multi-pass membrane protein</topology>
    </subcellularLocation>
</comment>
<evidence type="ECO:0000313" key="12">
    <source>
        <dbReference type="Proteomes" id="UP000186168"/>
    </source>
</evidence>
<feature type="transmembrane region" description="Helical" evidence="9">
    <location>
        <begin position="261"/>
        <end position="282"/>
    </location>
</feature>
<gene>
    <name evidence="11" type="ORF">SPAR_14471</name>
</gene>
<feature type="transmembrane region" description="Helical" evidence="9">
    <location>
        <begin position="353"/>
        <end position="377"/>
    </location>
</feature>
<feature type="transmembrane region" description="Helical" evidence="9">
    <location>
        <begin position="194"/>
        <end position="212"/>
    </location>
</feature>
<feature type="transmembrane region" description="Helical" evidence="9">
    <location>
        <begin position="161"/>
        <end position="182"/>
    </location>
</feature>
<feature type="transmembrane region" description="Helical" evidence="9">
    <location>
        <begin position="224"/>
        <end position="241"/>
    </location>
</feature>
<keyword evidence="12" id="KW-1185">Reference proteome</keyword>
<dbReference type="InterPro" id="IPR020846">
    <property type="entry name" value="MFS_dom"/>
</dbReference>
<evidence type="ECO:0000256" key="9">
    <source>
        <dbReference type="SAM" id="Phobius"/>
    </source>
</evidence>
<dbReference type="SUPFAM" id="SSF103473">
    <property type="entry name" value="MFS general substrate transporter"/>
    <property type="match status" value="1"/>
</dbReference>
<evidence type="ECO:0000313" key="11">
    <source>
        <dbReference type="EMBL" id="OMI38748.1"/>
    </source>
</evidence>
<keyword evidence="6 9" id="KW-0472">Membrane</keyword>
<feature type="compositionally biased region" description="Low complexity" evidence="8">
    <location>
        <begin position="497"/>
        <end position="510"/>
    </location>
</feature>
<feature type="transmembrane region" description="Helical" evidence="9">
    <location>
        <begin position="130"/>
        <end position="149"/>
    </location>
</feature>
<dbReference type="Proteomes" id="UP000186168">
    <property type="component" value="Unassembled WGS sequence"/>
</dbReference>
<dbReference type="RefSeq" id="WP_065961855.1">
    <property type="nucleotide sequence ID" value="NZ_ASQP01000208.1"/>
</dbReference>
<feature type="transmembrane region" description="Helical" evidence="9">
    <location>
        <begin position="294"/>
        <end position="314"/>
    </location>
</feature>
<feature type="transmembrane region" description="Helical" evidence="9">
    <location>
        <begin position="106"/>
        <end position="123"/>
    </location>
</feature>
<proteinExistence type="predicted"/>
<dbReference type="PANTHER" id="PTHR42718">
    <property type="entry name" value="MAJOR FACILITATOR SUPERFAMILY MULTIDRUG TRANSPORTER MFSC"/>
    <property type="match status" value="1"/>
</dbReference>
<dbReference type="InterPro" id="IPR004638">
    <property type="entry name" value="EmrB-like"/>
</dbReference>
<keyword evidence="7" id="KW-0046">Antibiotic resistance</keyword>
<comment type="caution">
    <text evidence="11">The sequence shown here is derived from an EMBL/GenBank/DDBJ whole genome shotgun (WGS) entry which is preliminary data.</text>
</comment>
<evidence type="ECO:0000256" key="3">
    <source>
        <dbReference type="ARBA" id="ARBA00022475"/>
    </source>
</evidence>
<dbReference type="PRINTS" id="PR01036">
    <property type="entry name" value="TCRTETB"/>
</dbReference>
<feature type="transmembrane region" description="Helical" evidence="9">
    <location>
        <begin position="326"/>
        <end position="347"/>
    </location>
</feature>
<organism evidence="11 12">
    <name type="scientific">Streptomyces sparsogenes DSM 40356</name>
    <dbReference type="NCBI Taxonomy" id="1331668"/>
    <lineage>
        <taxon>Bacteria</taxon>
        <taxon>Bacillati</taxon>
        <taxon>Actinomycetota</taxon>
        <taxon>Actinomycetes</taxon>
        <taxon>Kitasatosporales</taxon>
        <taxon>Streptomycetaceae</taxon>
        <taxon>Streptomyces</taxon>
    </lineage>
</organism>
<feature type="transmembrane region" description="Helical" evidence="9">
    <location>
        <begin position="472"/>
        <end position="491"/>
    </location>
</feature>
<evidence type="ECO:0000256" key="8">
    <source>
        <dbReference type="SAM" id="MobiDB-lite"/>
    </source>
</evidence>
<keyword evidence="5 9" id="KW-1133">Transmembrane helix</keyword>
<dbReference type="EMBL" id="ASQP01000208">
    <property type="protein sequence ID" value="OMI38748.1"/>
    <property type="molecule type" value="Genomic_DNA"/>
</dbReference>
<feature type="transmembrane region" description="Helical" evidence="9">
    <location>
        <begin position="43"/>
        <end position="61"/>
    </location>
</feature>
<sequence>MRSKWWPLAAITLGNFMLLIDVTIVNSALPQVAQGLDASFTSLQWVMDIYALALAALLMAAGSAADLFGRRRLYLLGLTVFALSSLACGLAPGTGVLIAARGVQGVGAAAMFATTTPLLMATYTGRDRGVAFGVWGGTSGAAAAVGPVLGGLLTEYADWRAIFLVNLPLTAIAVWITLRTVGESRGAAGARIDWPGAASFTLCAGALTYGLMRGGEEGWSEGGTVASLVASALALVVFVLVERRKRQPLLDLGLMRRPTFAVLMAAALLLQAAAFPYLTYAGMWLQSVLGLSPVQAGLSVTPMAGMALIVGAAGGRVLERVAPGRALGGGLLLVSAGALVTTALLTADSDWTVFVPGLLLGGLGIGLAMPVLVSAALGAAPPERAGMASGAVNTFRQLGYALGIAVLGTVFATRVRDVVDGSGAVPGRAAGQAAGAISGGHADAVITAAPAGRAAEAKALVRESFVAGLDRICLISGVAALAAGLLVLAVVRGEPGAPAKPGAPADKTAPPAEPART</sequence>
<dbReference type="GeneID" id="96743676"/>
<dbReference type="PANTHER" id="PTHR42718:SF49">
    <property type="entry name" value="EXPORT PROTEIN"/>
    <property type="match status" value="1"/>
</dbReference>
<name>A0A1R1SKB8_9ACTN</name>
<keyword evidence="4 9" id="KW-0812">Transmembrane</keyword>
<protein>
    <submittedName>
        <fullName evidence="11">EmrB/QacA family drug resistance transporter</fullName>
    </submittedName>
</protein>
<evidence type="ECO:0000256" key="6">
    <source>
        <dbReference type="ARBA" id="ARBA00023136"/>
    </source>
</evidence>
<accession>A0A1R1SKB8</accession>
<evidence type="ECO:0000256" key="5">
    <source>
        <dbReference type="ARBA" id="ARBA00022989"/>
    </source>
</evidence>
<reference evidence="11 12" key="1">
    <citation type="submission" date="2013-05" db="EMBL/GenBank/DDBJ databases">
        <title>Genome sequence of Streptomyces sparsogenes DSM 40356.</title>
        <authorList>
            <person name="Coyne S."/>
            <person name="Seebeck F.P."/>
        </authorList>
    </citation>
    <scope>NUCLEOTIDE SEQUENCE [LARGE SCALE GENOMIC DNA]</scope>
    <source>
        <strain evidence="11 12">DSM 40356</strain>
    </source>
</reference>
<evidence type="ECO:0000259" key="10">
    <source>
        <dbReference type="PROSITE" id="PS50850"/>
    </source>
</evidence>